<dbReference type="EMBL" id="CAJOBI010188714">
    <property type="protein sequence ID" value="CAF4953822.1"/>
    <property type="molecule type" value="Genomic_DNA"/>
</dbReference>
<accession>A0A8S3AT62</accession>
<gene>
    <name evidence="1" type="ORF">BYL167_LOCUS46539</name>
    <name evidence="2" type="ORF">SMN809_LOCUS54254</name>
</gene>
<evidence type="ECO:0000313" key="1">
    <source>
        <dbReference type="EMBL" id="CAF4761819.1"/>
    </source>
</evidence>
<feature type="non-terminal residue" evidence="1">
    <location>
        <position position="47"/>
    </location>
</feature>
<dbReference type="Proteomes" id="UP000676336">
    <property type="component" value="Unassembled WGS sequence"/>
</dbReference>
<dbReference type="EMBL" id="CAJOBH010131916">
    <property type="protein sequence ID" value="CAF4761819.1"/>
    <property type="molecule type" value="Genomic_DNA"/>
</dbReference>
<name>A0A8S3AT62_9BILA</name>
<proteinExistence type="predicted"/>
<comment type="caution">
    <text evidence="1">The sequence shown here is derived from an EMBL/GenBank/DDBJ whole genome shotgun (WGS) entry which is preliminary data.</text>
</comment>
<organism evidence="1 3">
    <name type="scientific">Rotaria magnacalcarata</name>
    <dbReference type="NCBI Taxonomy" id="392030"/>
    <lineage>
        <taxon>Eukaryota</taxon>
        <taxon>Metazoa</taxon>
        <taxon>Spiralia</taxon>
        <taxon>Gnathifera</taxon>
        <taxon>Rotifera</taxon>
        <taxon>Eurotatoria</taxon>
        <taxon>Bdelloidea</taxon>
        <taxon>Philodinida</taxon>
        <taxon>Philodinidae</taxon>
        <taxon>Rotaria</taxon>
    </lineage>
</organism>
<reference evidence="1" key="1">
    <citation type="submission" date="2021-02" db="EMBL/GenBank/DDBJ databases">
        <authorList>
            <person name="Nowell W R."/>
        </authorList>
    </citation>
    <scope>NUCLEOTIDE SEQUENCE</scope>
</reference>
<protein>
    <submittedName>
        <fullName evidence="1">Uncharacterized protein</fullName>
    </submittedName>
</protein>
<dbReference type="AlphaFoldDB" id="A0A8S3AT62"/>
<evidence type="ECO:0000313" key="2">
    <source>
        <dbReference type="EMBL" id="CAF4953822.1"/>
    </source>
</evidence>
<dbReference type="Proteomes" id="UP000681967">
    <property type="component" value="Unassembled WGS sequence"/>
</dbReference>
<sequence>MANDVTLSTILMFIPNLTEYRYYRARRYAKSIGKGVVVDDTRTATIR</sequence>
<evidence type="ECO:0000313" key="3">
    <source>
        <dbReference type="Proteomes" id="UP000681967"/>
    </source>
</evidence>